<keyword evidence="3" id="KW-0731">Sigma factor</keyword>
<organism evidence="7 8">
    <name type="scientific">Bacteroides fluxus YIT 12057</name>
    <dbReference type="NCBI Taxonomy" id="763034"/>
    <lineage>
        <taxon>Bacteria</taxon>
        <taxon>Pseudomonadati</taxon>
        <taxon>Bacteroidota</taxon>
        <taxon>Bacteroidia</taxon>
        <taxon>Bacteroidales</taxon>
        <taxon>Bacteroidaceae</taxon>
        <taxon>Bacteroides</taxon>
    </lineage>
</organism>
<dbReference type="InterPro" id="IPR039425">
    <property type="entry name" value="RNA_pol_sigma-70-like"/>
</dbReference>
<dbReference type="InterPro" id="IPR013325">
    <property type="entry name" value="RNA_pol_sigma_r2"/>
</dbReference>
<evidence type="ECO:0000313" key="7">
    <source>
        <dbReference type="EMBL" id="EGF57096.1"/>
    </source>
</evidence>
<dbReference type="RefSeq" id="WP_009125211.1">
    <property type="nucleotide sequence ID" value="NZ_GL882631.1"/>
</dbReference>
<dbReference type="AlphaFoldDB" id="F3PT78"/>
<dbReference type="Proteomes" id="UP000003416">
    <property type="component" value="Unassembled WGS sequence"/>
</dbReference>
<dbReference type="GO" id="GO:0016987">
    <property type="term" value="F:sigma factor activity"/>
    <property type="evidence" value="ECO:0007669"/>
    <property type="project" value="UniProtKB-KW"/>
</dbReference>
<protein>
    <submittedName>
        <fullName evidence="7">RNA polymerase sigma-70 factor</fullName>
    </submittedName>
</protein>
<dbReference type="GO" id="GO:0003677">
    <property type="term" value="F:DNA binding"/>
    <property type="evidence" value="ECO:0007669"/>
    <property type="project" value="InterPro"/>
</dbReference>
<dbReference type="InterPro" id="IPR036388">
    <property type="entry name" value="WH-like_DNA-bd_sf"/>
</dbReference>
<evidence type="ECO:0000313" key="8">
    <source>
        <dbReference type="Proteomes" id="UP000003416"/>
    </source>
</evidence>
<dbReference type="SUPFAM" id="SSF88946">
    <property type="entry name" value="Sigma2 domain of RNA polymerase sigma factors"/>
    <property type="match status" value="1"/>
</dbReference>
<evidence type="ECO:0000259" key="5">
    <source>
        <dbReference type="Pfam" id="PF04542"/>
    </source>
</evidence>
<dbReference type="PANTHER" id="PTHR43133:SF46">
    <property type="entry name" value="RNA POLYMERASE SIGMA-70 FACTOR ECF SUBFAMILY"/>
    <property type="match status" value="1"/>
</dbReference>
<feature type="domain" description="RNA polymerase sigma-70 region 2" evidence="5">
    <location>
        <begin position="14"/>
        <end position="78"/>
    </location>
</feature>
<evidence type="ECO:0000256" key="1">
    <source>
        <dbReference type="ARBA" id="ARBA00010641"/>
    </source>
</evidence>
<dbReference type="GO" id="GO:0006352">
    <property type="term" value="P:DNA-templated transcription initiation"/>
    <property type="evidence" value="ECO:0007669"/>
    <property type="project" value="InterPro"/>
</dbReference>
<evidence type="ECO:0000256" key="3">
    <source>
        <dbReference type="ARBA" id="ARBA00023082"/>
    </source>
</evidence>
<dbReference type="Pfam" id="PF08281">
    <property type="entry name" value="Sigma70_r4_2"/>
    <property type="match status" value="1"/>
</dbReference>
<evidence type="ECO:0000256" key="2">
    <source>
        <dbReference type="ARBA" id="ARBA00023015"/>
    </source>
</evidence>
<dbReference type="InterPro" id="IPR014284">
    <property type="entry name" value="RNA_pol_sigma-70_dom"/>
</dbReference>
<dbReference type="HOGENOM" id="CLU_047691_4_0_10"/>
<sequence>MLVSTDITSFNRFFMENRQRFIRFAATYLHDEAVAEDIFMEAIMGYWEKRSSFREEDNIPAYILTSIKNKALNYLRHQLVANERRALSDYAEWELSTRIATLEACVPEDLFAKEIQQIINKVLSHQSPTTARIFMLSRYENKSHKEISELMDMTVKGVEFHIAKVTKQLRIALKDYLIFFPFLYRLFQ</sequence>
<dbReference type="STRING" id="763034.HMPREF9446_01944"/>
<evidence type="ECO:0000259" key="6">
    <source>
        <dbReference type="Pfam" id="PF08281"/>
    </source>
</evidence>
<dbReference type="InterPro" id="IPR014327">
    <property type="entry name" value="RNA_pol_sigma70_bacteroid"/>
</dbReference>
<comment type="similarity">
    <text evidence="1">Belongs to the sigma-70 factor family. ECF subfamily.</text>
</comment>
<dbReference type="Gene3D" id="1.10.10.10">
    <property type="entry name" value="Winged helix-like DNA-binding domain superfamily/Winged helix DNA-binding domain"/>
    <property type="match status" value="1"/>
</dbReference>
<dbReference type="eggNOG" id="COG1595">
    <property type="taxonomic scope" value="Bacteria"/>
</dbReference>
<dbReference type="InterPro" id="IPR013249">
    <property type="entry name" value="RNA_pol_sigma70_r4_t2"/>
</dbReference>
<dbReference type="InterPro" id="IPR013324">
    <property type="entry name" value="RNA_pol_sigma_r3/r4-like"/>
</dbReference>
<name>F3PT78_9BACE</name>
<dbReference type="SUPFAM" id="SSF88659">
    <property type="entry name" value="Sigma3 and sigma4 domains of RNA polymerase sigma factors"/>
    <property type="match status" value="1"/>
</dbReference>
<keyword evidence="8" id="KW-1185">Reference proteome</keyword>
<keyword evidence="4" id="KW-0804">Transcription</keyword>
<dbReference type="InterPro" id="IPR007627">
    <property type="entry name" value="RNA_pol_sigma70_r2"/>
</dbReference>
<dbReference type="Pfam" id="PF04542">
    <property type="entry name" value="Sigma70_r2"/>
    <property type="match status" value="1"/>
</dbReference>
<dbReference type="NCBIfam" id="TIGR02985">
    <property type="entry name" value="Sig70_bacteroi1"/>
    <property type="match status" value="1"/>
</dbReference>
<feature type="domain" description="RNA polymerase sigma factor 70 region 4 type 2" evidence="6">
    <location>
        <begin position="127"/>
        <end position="167"/>
    </location>
</feature>
<accession>F3PT78</accession>
<evidence type="ECO:0000256" key="4">
    <source>
        <dbReference type="ARBA" id="ARBA00023163"/>
    </source>
</evidence>
<gene>
    <name evidence="7" type="ORF">HMPREF9446_01944</name>
</gene>
<dbReference type="EMBL" id="AFBN01000034">
    <property type="protein sequence ID" value="EGF57096.1"/>
    <property type="molecule type" value="Genomic_DNA"/>
</dbReference>
<dbReference type="NCBIfam" id="TIGR02937">
    <property type="entry name" value="sigma70-ECF"/>
    <property type="match status" value="1"/>
</dbReference>
<dbReference type="GeneID" id="86049545"/>
<keyword evidence="2" id="KW-0805">Transcription regulation</keyword>
<reference evidence="7 8" key="1">
    <citation type="submission" date="2011-02" db="EMBL/GenBank/DDBJ databases">
        <authorList>
            <person name="Weinstock G."/>
            <person name="Sodergren E."/>
            <person name="Clifton S."/>
            <person name="Fulton L."/>
            <person name="Fulton B."/>
            <person name="Courtney L."/>
            <person name="Fronick C."/>
            <person name="Harrison M."/>
            <person name="Strong C."/>
            <person name="Farmer C."/>
            <person name="Delahaunty K."/>
            <person name="Markovic C."/>
            <person name="Hall O."/>
            <person name="Minx P."/>
            <person name="Tomlinson C."/>
            <person name="Mitreva M."/>
            <person name="Hou S."/>
            <person name="Chen J."/>
            <person name="Wollam A."/>
            <person name="Pepin K.H."/>
            <person name="Johnson M."/>
            <person name="Bhonagiri V."/>
            <person name="Zhang X."/>
            <person name="Suruliraj S."/>
            <person name="Warren W."/>
            <person name="Chinwalla A."/>
            <person name="Mardis E.R."/>
            <person name="Wilson R.K."/>
        </authorList>
    </citation>
    <scope>NUCLEOTIDE SEQUENCE [LARGE SCALE GENOMIC DNA]</scope>
    <source>
        <strain evidence="7 8">YIT 12057</strain>
    </source>
</reference>
<comment type="caution">
    <text evidence="7">The sequence shown here is derived from an EMBL/GenBank/DDBJ whole genome shotgun (WGS) entry which is preliminary data.</text>
</comment>
<dbReference type="PANTHER" id="PTHR43133">
    <property type="entry name" value="RNA POLYMERASE ECF-TYPE SIGMA FACTO"/>
    <property type="match status" value="1"/>
</dbReference>
<dbReference type="Gene3D" id="1.10.1740.10">
    <property type="match status" value="1"/>
</dbReference>
<proteinExistence type="inferred from homology"/>